<dbReference type="Pfam" id="PF00080">
    <property type="entry name" value="Sod_Cu"/>
    <property type="match status" value="1"/>
</dbReference>
<organism evidence="6 7">
    <name type="scientific">Vreelandella zhuhanensis</name>
    <dbReference type="NCBI Taxonomy" id="2684210"/>
    <lineage>
        <taxon>Bacteria</taxon>
        <taxon>Pseudomonadati</taxon>
        <taxon>Pseudomonadota</taxon>
        <taxon>Gammaproteobacteria</taxon>
        <taxon>Oceanospirillales</taxon>
        <taxon>Halomonadaceae</taxon>
        <taxon>Vreelandella</taxon>
    </lineage>
</organism>
<comment type="function">
    <text evidence="2">Destroys radicals which are normally produced within the cells and which are toxic to biological systems.</text>
</comment>
<evidence type="ECO:0000256" key="4">
    <source>
        <dbReference type="SAM" id="SignalP"/>
    </source>
</evidence>
<proteinExistence type="inferred from homology"/>
<sequence>MRHLILSGVAVSLLFVGATTHAQEQEQHDVEMHWVSKDGMETSIGTVTLEERKDGLLLTPDLSGMIPGVYGFHVHQNASCEPSKNDAGDMVAAGQAGGHYDPENTGSHEGPYGEGHRGDLPVLTVNEEGEAMHPVLAPRLSLDDMQGRSLVIHAQGDTYSNEPKDGGGGPRKACGVVELSGS</sequence>
<dbReference type="PANTHER" id="PTHR10003">
    <property type="entry name" value="SUPEROXIDE DISMUTASE CU-ZN -RELATED"/>
    <property type="match status" value="1"/>
</dbReference>
<evidence type="ECO:0000259" key="5">
    <source>
        <dbReference type="Pfam" id="PF00080"/>
    </source>
</evidence>
<keyword evidence="4" id="KW-0732">Signal</keyword>
<keyword evidence="7" id="KW-1185">Reference proteome</keyword>
<protein>
    <recommendedName>
        <fullName evidence="2">Superoxide dismutase [Cu-Zn]</fullName>
        <ecNumber evidence="2">1.15.1.1</ecNumber>
    </recommendedName>
</protein>
<gene>
    <name evidence="6" type="ORF">GPM19_14825</name>
</gene>
<feature type="chain" id="PRO_5031369153" description="Superoxide dismutase [Cu-Zn]" evidence="4">
    <location>
        <begin position="23"/>
        <end position="182"/>
    </location>
</feature>
<keyword evidence="2" id="KW-0560">Oxidoreductase</keyword>
<dbReference type="AlphaFoldDB" id="A0A7X3H4E9"/>
<dbReference type="NCBIfam" id="NF007628">
    <property type="entry name" value="PRK10290.1"/>
    <property type="match status" value="1"/>
</dbReference>
<dbReference type="PROSITE" id="PS00332">
    <property type="entry name" value="SOD_CU_ZN_2"/>
    <property type="match status" value="1"/>
</dbReference>
<reference evidence="6 7" key="1">
    <citation type="submission" date="2019-12" db="EMBL/GenBank/DDBJ databases">
        <title>Halomonas rutogse sp. nov. isolated from two lakes on Tibetan Plateau.</title>
        <authorList>
            <person name="Gao P."/>
        </authorList>
    </citation>
    <scope>NUCLEOTIDE SEQUENCE [LARGE SCALE GENOMIC DNA]</scope>
    <source>
        <strain evidence="6 7">ZH2S</strain>
    </source>
</reference>
<keyword evidence="2" id="KW-0862">Zinc</keyword>
<evidence type="ECO:0000256" key="2">
    <source>
        <dbReference type="RuleBase" id="RU000393"/>
    </source>
</evidence>
<keyword evidence="2" id="KW-0186">Copper</keyword>
<comment type="similarity">
    <text evidence="1 2">Belongs to the Cu-Zn superoxide dismutase family.</text>
</comment>
<comment type="catalytic activity">
    <reaction evidence="2">
        <text>2 superoxide + 2 H(+) = H2O2 + O2</text>
        <dbReference type="Rhea" id="RHEA:20696"/>
        <dbReference type="ChEBI" id="CHEBI:15378"/>
        <dbReference type="ChEBI" id="CHEBI:15379"/>
        <dbReference type="ChEBI" id="CHEBI:16240"/>
        <dbReference type="ChEBI" id="CHEBI:18421"/>
        <dbReference type="EC" id="1.15.1.1"/>
    </reaction>
</comment>
<dbReference type="Proteomes" id="UP000437638">
    <property type="component" value="Unassembled WGS sequence"/>
</dbReference>
<evidence type="ECO:0000256" key="1">
    <source>
        <dbReference type="ARBA" id="ARBA00010457"/>
    </source>
</evidence>
<feature type="signal peptide" evidence="4">
    <location>
        <begin position="1"/>
        <end position="22"/>
    </location>
</feature>
<dbReference type="InterPro" id="IPR024134">
    <property type="entry name" value="SOD_Cu/Zn_/chaperone"/>
</dbReference>
<dbReference type="Gene3D" id="2.60.40.200">
    <property type="entry name" value="Superoxide dismutase, copper/zinc binding domain"/>
    <property type="match status" value="1"/>
</dbReference>
<evidence type="ECO:0000256" key="3">
    <source>
        <dbReference type="SAM" id="MobiDB-lite"/>
    </source>
</evidence>
<dbReference type="EC" id="1.15.1.1" evidence="2"/>
<dbReference type="InterPro" id="IPR018152">
    <property type="entry name" value="SOD_Cu/Zn_BS"/>
</dbReference>
<comment type="cofactor">
    <cofactor evidence="2">
        <name>Cu cation</name>
        <dbReference type="ChEBI" id="CHEBI:23378"/>
    </cofactor>
    <text evidence="2">Binds 1 copper ion per subunit.</text>
</comment>
<dbReference type="InterPro" id="IPR001424">
    <property type="entry name" value="SOD_Cu_Zn_dom"/>
</dbReference>
<dbReference type="SUPFAM" id="SSF49329">
    <property type="entry name" value="Cu,Zn superoxide dismutase-like"/>
    <property type="match status" value="1"/>
</dbReference>
<name>A0A7X3H4E9_9GAMM</name>
<dbReference type="GO" id="GO:0005507">
    <property type="term" value="F:copper ion binding"/>
    <property type="evidence" value="ECO:0007669"/>
    <property type="project" value="InterPro"/>
</dbReference>
<dbReference type="InterPro" id="IPR036423">
    <property type="entry name" value="SOD-like_Cu/Zn_dom_sf"/>
</dbReference>
<dbReference type="EMBL" id="WTKP01000014">
    <property type="protein sequence ID" value="MWJ29453.1"/>
    <property type="molecule type" value="Genomic_DNA"/>
</dbReference>
<feature type="domain" description="Superoxide dismutase copper/zinc binding" evidence="5">
    <location>
        <begin position="45"/>
        <end position="177"/>
    </location>
</feature>
<keyword evidence="2" id="KW-0479">Metal-binding</keyword>
<evidence type="ECO:0000313" key="6">
    <source>
        <dbReference type="EMBL" id="MWJ29453.1"/>
    </source>
</evidence>
<evidence type="ECO:0000313" key="7">
    <source>
        <dbReference type="Proteomes" id="UP000437638"/>
    </source>
</evidence>
<dbReference type="RefSeq" id="WP_160419788.1">
    <property type="nucleotide sequence ID" value="NZ_WTKP01000014.1"/>
</dbReference>
<feature type="region of interest" description="Disordered" evidence="3">
    <location>
        <begin position="157"/>
        <end position="182"/>
    </location>
</feature>
<comment type="cofactor">
    <cofactor evidence="2">
        <name>Zn(2+)</name>
        <dbReference type="ChEBI" id="CHEBI:29105"/>
    </cofactor>
    <text evidence="2">Binds 1 zinc ion per subunit.</text>
</comment>
<comment type="caution">
    <text evidence="6">The sequence shown here is derived from an EMBL/GenBank/DDBJ whole genome shotgun (WGS) entry which is preliminary data.</text>
</comment>
<accession>A0A7X3H4E9</accession>
<dbReference type="GO" id="GO:0004784">
    <property type="term" value="F:superoxide dismutase activity"/>
    <property type="evidence" value="ECO:0007669"/>
    <property type="project" value="UniProtKB-EC"/>
</dbReference>